<reference evidence="1 2" key="1">
    <citation type="journal article" date="2005" name="Nat. Biotechnol.">
        <title>Complete genome sequence of the acetic acid bacterium Gluconobacter oxydans.</title>
        <authorList>
            <person name="Prust C."/>
            <person name="Hoffmeister M."/>
            <person name="Liesegang H."/>
            <person name="Wiezer A."/>
            <person name="Fricke W.F."/>
            <person name="Ehrenreich A."/>
            <person name="Gottschalk G."/>
            <person name="Deppenmeier U."/>
        </authorList>
    </citation>
    <scope>NUCLEOTIDE SEQUENCE [LARGE SCALE GENOMIC DNA]</scope>
    <source>
        <strain evidence="2">621H</strain>
        <plasmid evidence="2">Plasmid pGOX3</plasmid>
    </source>
</reference>
<organism evidence="1 2">
    <name type="scientific">Gluconobacter oxydans (strain 621H)</name>
    <name type="common">Gluconobacter suboxydans</name>
    <dbReference type="NCBI Taxonomy" id="290633"/>
    <lineage>
        <taxon>Bacteria</taxon>
        <taxon>Pseudomonadati</taxon>
        <taxon>Pseudomonadota</taxon>
        <taxon>Alphaproteobacteria</taxon>
        <taxon>Acetobacterales</taxon>
        <taxon>Acetobacteraceae</taxon>
        <taxon>Gluconobacter</taxon>
    </lineage>
</organism>
<evidence type="ECO:0000313" key="2">
    <source>
        <dbReference type="Proteomes" id="UP000006375"/>
    </source>
</evidence>
<evidence type="ECO:0000313" key="1">
    <source>
        <dbReference type="EMBL" id="AAW59762.1"/>
    </source>
</evidence>
<dbReference type="HOGENOM" id="CLU_1872519_0_0_5"/>
<keyword evidence="2" id="KW-1185">Reference proteome</keyword>
<keyword evidence="1" id="KW-0614">Plasmid</keyword>
<gene>
    <name evidence="1" type="ordered locus">GOX2698</name>
</gene>
<protein>
    <submittedName>
        <fullName evidence="1">Uncharacterized protein</fullName>
    </submittedName>
</protein>
<dbReference type="AlphaFoldDB" id="Q5HXJ1"/>
<dbReference type="KEGG" id="gox:GOX2698"/>
<sequence>MNLSFDGFLDAHLLFRKKPSVETNEINLICRKGHGDFFLDHAADKEFRGNLKYSRQHRNVLACATGASSFHRGDRGAGKAKSQRQLFLAHSTGFAECANFLGQFHGGGCVSAFGFLKDDFGLMFLKTGHMSYWICL</sequence>
<proteinExistence type="predicted"/>
<name>Q5HXJ1_GLUOX</name>
<dbReference type="Proteomes" id="UP000006375">
    <property type="component" value="Plasmid pGOX3"/>
</dbReference>
<accession>Q5HXJ1</accession>
<geneLocation type="plasmid" evidence="1 2">
    <name>pGOX3</name>
</geneLocation>
<dbReference type="EMBL" id="CP000006">
    <property type="protein sequence ID" value="AAW59762.1"/>
    <property type="molecule type" value="Genomic_DNA"/>
</dbReference>